<dbReference type="GO" id="GO:0016020">
    <property type="term" value="C:membrane"/>
    <property type="evidence" value="ECO:0007669"/>
    <property type="project" value="UniProtKB-SubCell"/>
</dbReference>
<evidence type="ECO:0000256" key="4">
    <source>
        <dbReference type="ARBA" id="ARBA00022692"/>
    </source>
</evidence>
<comment type="similarity">
    <text evidence="2">Belongs to the bacterial sugar transferase family.</text>
</comment>
<proteinExistence type="inferred from homology"/>
<keyword evidence="5 7" id="KW-1133">Transmembrane helix</keyword>
<dbReference type="GO" id="GO:0016780">
    <property type="term" value="F:phosphotransferase activity, for other substituted phosphate groups"/>
    <property type="evidence" value="ECO:0007669"/>
    <property type="project" value="TreeGrafter"/>
</dbReference>
<evidence type="ECO:0000259" key="8">
    <source>
        <dbReference type="Pfam" id="PF02397"/>
    </source>
</evidence>
<gene>
    <name evidence="9" type="ORF">SHEWBE_3517</name>
</gene>
<feature type="domain" description="Bacterial sugar transferase" evidence="8">
    <location>
        <begin position="174"/>
        <end position="356"/>
    </location>
</feature>
<feature type="transmembrane region" description="Helical" evidence="7">
    <location>
        <begin position="176"/>
        <end position="200"/>
    </location>
</feature>
<name>A0A330M8Z9_9GAMM</name>
<accession>A0A330M8Z9</accession>
<dbReference type="Pfam" id="PF02397">
    <property type="entry name" value="Bac_transf"/>
    <property type="match status" value="1"/>
</dbReference>
<sequence length="361" mass="41358">MCASVWHLFILISILVYGFVECNFIQNGEIMMVSGEVNNTKNGNAKVSFEQNVKCFKSKKEVLDQNVIYVYCPVGRELEIGDVIKDYSFDLVVNDYEIIDLNDKVICHYESASLDSSKRDFLVKATELGAWVEPLVSYLDSRLGYTEVRLLHSGYFLHQKAFSILSTKRTQLAKRVIDLVSSVILLLITLPITLITAFAIKMESNGPVFYRQKRTGQYNTQFEVIKFRSMSVDAEHGGAQWASKNDARVTRVGKFIRKTRVDELPQIFNVLKGEMSIVGPRPEREVFITDLEKEIPYYRFRHAVKPGITGLAQVSYPYGASVEDAVWKHKYDIFYIKHHSSWIDIKVLFMTVKVVLFGMGR</sequence>
<comment type="subcellular location">
    <subcellularLocation>
        <location evidence="1">Membrane</location>
        <topology evidence="1">Multi-pass membrane protein</topology>
    </subcellularLocation>
</comment>
<dbReference type="EMBL" id="LS483452">
    <property type="protein sequence ID" value="SQH77480.1"/>
    <property type="molecule type" value="Genomic_DNA"/>
</dbReference>
<evidence type="ECO:0000256" key="3">
    <source>
        <dbReference type="ARBA" id="ARBA00022679"/>
    </source>
</evidence>
<evidence type="ECO:0000256" key="6">
    <source>
        <dbReference type="ARBA" id="ARBA00023136"/>
    </source>
</evidence>
<dbReference type="PANTHER" id="PTHR30576">
    <property type="entry name" value="COLANIC BIOSYNTHESIS UDP-GLUCOSE LIPID CARRIER TRANSFERASE"/>
    <property type="match status" value="1"/>
</dbReference>
<evidence type="ECO:0000256" key="2">
    <source>
        <dbReference type="ARBA" id="ARBA00006464"/>
    </source>
</evidence>
<dbReference type="InterPro" id="IPR003362">
    <property type="entry name" value="Bact_transf"/>
</dbReference>
<keyword evidence="3 9" id="KW-0808">Transferase</keyword>
<evidence type="ECO:0000313" key="10">
    <source>
        <dbReference type="Proteomes" id="UP000250123"/>
    </source>
</evidence>
<keyword evidence="4 7" id="KW-0812">Transmembrane</keyword>
<keyword evidence="6 7" id="KW-0472">Membrane</keyword>
<dbReference type="KEGG" id="sbk:SHEWBE_3517"/>
<evidence type="ECO:0000256" key="5">
    <source>
        <dbReference type="ARBA" id="ARBA00022989"/>
    </source>
</evidence>
<dbReference type="NCBIfam" id="TIGR03025">
    <property type="entry name" value="EPS_sugtrans"/>
    <property type="match status" value="1"/>
</dbReference>
<feature type="transmembrane region" description="Helical" evidence="7">
    <location>
        <begin position="6"/>
        <end position="25"/>
    </location>
</feature>
<reference evidence="10" key="1">
    <citation type="submission" date="2018-06" db="EMBL/GenBank/DDBJ databases">
        <authorList>
            <person name="Cea G.-C."/>
            <person name="William W."/>
        </authorList>
    </citation>
    <scope>NUCLEOTIDE SEQUENCE [LARGE SCALE GENOMIC DNA]</scope>
    <source>
        <strain evidence="10">DB21MT-2</strain>
    </source>
</reference>
<protein>
    <submittedName>
        <fullName evidence="9">Exopolysaccharide biosynthesis polyprenyl glycosylphosphotransferase</fullName>
    </submittedName>
</protein>
<evidence type="ECO:0000256" key="7">
    <source>
        <dbReference type="SAM" id="Phobius"/>
    </source>
</evidence>
<dbReference type="Proteomes" id="UP000250123">
    <property type="component" value="Chromosome SHEWBE"/>
</dbReference>
<organism evidence="9 10">
    <name type="scientific">Shewanella benthica</name>
    <dbReference type="NCBI Taxonomy" id="43661"/>
    <lineage>
        <taxon>Bacteria</taxon>
        <taxon>Pseudomonadati</taxon>
        <taxon>Pseudomonadota</taxon>
        <taxon>Gammaproteobacteria</taxon>
        <taxon>Alteromonadales</taxon>
        <taxon>Shewanellaceae</taxon>
        <taxon>Shewanella</taxon>
    </lineage>
</organism>
<dbReference type="AlphaFoldDB" id="A0A330M8Z9"/>
<evidence type="ECO:0000256" key="1">
    <source>
        <dbReference type="ARBA" id="ARBA00004141"/>
    </source>
</evidence>
<dbReference type="PANTHER" id="PTHR30576:SF0">
    <property type="entry name" value="UNDECAPRENYL-PHOSPHATE N-ACETYLGALACTOSAMINYL 1-PHOSPHATE TRANSFERASE-RELATED"/>
    <property type="match status" value="1"/>
</dbReference>
<evidence type="ECO:0000313" key="9">
    <source>
        <dbReference type="EMBL" id="SQH77480.1"/>
    </source>
</evidence>
<dbReference type="InterPro" id="IPR017475">
    <property type="entry name" value="EPS_sugar_tfrase"/>
</dbReference>